<accession>A0A9P9DGD1</accession>
<comment type="caution">
    <text evidence="1">The sequence shown here is derived from an EMBL/GenBank/DDBJ whole genome shotgun (WGS) entry which is preliminary data.</text>
</comment>
<reference evidence="1" key="1">
    <citation type="journal article" date="2021" name="Nat. Commun.">
        <title>Genetic determinants of endophytism in the Arabidopsis root mycobiome.</title>
        <authorList>
            <person name="Mesny F."/>
            <person name="Miyauchi S."/>
            <person name="Thiergart T."/>
            <person name="Pickel B."/>
            <person name="Atanasova L."/>
            <person name="Karlsson M."/>
            <person name="Huettel B."/>
            <person name="Barry K.W."/>
            <person name="Haridas S."/>
            <person name="Chen C."/>
            <person name="Bauer D."/>
            <person name="Andreopoulos W."/>
            <person name="Pangilinan J."/>
            <person name="LaButti K."/>
            <person name="Riley R."/>
            <person name="Lipzen A."/>
            <person name="Clum A."/>
            <person name="Drula E."/>
            <person name="Henrissat B."/>
            <person name="Kohler A."/>
            <person name="Grigoriev I.V."/>
            <person name="Martin F.M."/>
            <person name="Hacquard S."/>
        </authorList>
    </citation>
    <scope>NUCLEOTIDE SEQUENCE</scope>
    <source>
        <strain evidence="1">MPI-CAGE-AT-0021</strain>
    </source>
</reference>
<keyword evidence="2" id="KW-1185">Reference proteome</keyword>
<name>A0A9P9DGD1_9HYPO</name>
<gene>
    <name evidence="1" type="ORF">B0J13DRAFT_199346</name>
</gene>
<proteinExistence type="predicted"/>
<protein>
    <submittedName>
        <fullName evidence="1">Uncharacterized protein</fullName>
    </submittedName>
</protein>
<sequence>MMVNGEAVASQCDPYCLYVQLSRCRTLDGIMLLSKVRERDFVGNSLPADMATAEKRLDLLRSVVSALAMRRFGVRGLKWHPTGIPQVGQHFQLLPGASHVNQLRHGSSRVLTPVTGVDLCGWVDGDNFRYVNCTSIKPAGVRLQYFSPIAEFAPLASCRCAFLSNPIGLTICASQQAPNNPHHFSPKLFQLLEPSRTEIPQRGCCLQQSAMVIIRRRPDQSKKPFR</sequence>
<organism evidence="1 2">
    <name type="scientific">Dactylonectria estremocensis</name>
    <dbReference type="NCBI Taxonomy" id="1079267"/>
    <lineage>
        <taxon>Eukaryota</taxon>
        <taxon>Fungi</taxon>
        <taxon>Dikarya</taxon>
        <taxon>Ascomycota</taxon>
        <taxon>Pezizomycotina</taxon>
        <taxon>Sordariomycetes</taxon>
        <taxon>Hypocreomycetidae</taxon>
        <taxon>Hypocreales</taxon>
        <taxon>Nectriaceae</taxon>
        <taxon>Dactylonectria</taxon>
    </lineage>
</organism>
<dbReference type="EMBL" id="JAGMUU010000032">
    <property type="protein sequence ID" value="KAH7118241.1"/>
    <property type="molecule type" value="Genomic_DNA"/>
</dbReference>
<dbReference type="OrthoDB" id="5101767at2759"/>
<dbReference type="Proteomes" id="UP000717696">
    <property type="component" value="Unassembled WGS sequence"/>
</dbReference>
<dbReference type="AlphaFoldDB" id="A0A9P9DGD1"/>
<evidence type="ECO:0000313" key="1">
    <source>
        <dbReference type="EMBL" id="KAH7118241.1"/>
    </source>
</evidence>
<evidence type="ECO:0000313" key="2">
    <source>
        <dbReference type="Proteomes" id="UP000717696"/>
    </source>
</evidence>